<name>A0ABY9Q6A4_9FIRM</name>
<feature type="transmembrane region" description="Helical" evidence="5">
    <location>
        <begin position="90"/>
        <end position="115"/>
    </location>
</feature>
<keyword evidence="4 5" id="KW-0472">Membrane</keyword>
<keyword evidence="2 5" id="KW-0812">Transmembrane</keyword>
<organism evidence="7 8">
    <name type="scientific">Terrisporobacter mayombei</name>
    <dbReference type="NCBI Taxonomy" id="1541"/>
    <lineage>
        <taxon>Bacteria</taxon>
        <taxon>Bacillati</taxon>
        <taxon>Bacillota</taxon>
        <taxon>Clostridia</taxon>
        <taxon>Peptostreptococcales</taxon>
        <taxon>Peptostreptococcaceae</taxon>
        <taxon>Terrisporobacter</taxon>
    </lineage>
</organism>
<dbReference type="EMBL" id="CP101637">
    <property type="protein sequence ID" value="WMT82092.1"/>
    <property type="molecule type" value="Genomic_DNA"/>
</dbReference>
<reference evidence="7 8" key="1">
    <citation type="submission" date="2022-07" db="EMBL/GenBank/DDBJ databases">
        <title>Genome sequence of Terrisporobacter mayombei DSM6539.</title>
        <authorList>
            <person name="Boeer T."/>
            <person name="Bengelsdorf F.R."/>
            <person name="Daniel R."/>
            <person name="Poehlein A."/>
        </authorList>
    </citation>
    <scope>NUCLEOTIDE SEQUENCE [LARGE SCALE GENOMIC DNA]</scope>
    <source>
        <strain evidence="7 8">DSM 6539</strain>
    </source>
</reference>
<protein>
    <recommendedName>
        <fullName evidence="6">Amino acid permease/ SLC12A domain-containing protein</fullName>
    </recommendedName>
</protein>
<dbReference type="InterPro" id="IPR050367">
    <property type="entry name" value="APC_superfamily"/>
</dbReference>
<gene>
    <name evidence="7" type="ORF">TEMA_24500</name>
</gene>
<evidence type="ECO:0000256" key="5">
    <source>
        <dbReference type="SAM" id="Phobius"/>
    </source>
</evidence>
<evidence type="ECO:0000256" key="3">
    <source>
        <dbReference type="ARBA" id="ARBA00022989"/>
    </source>
</evidence>
<accession>A0ABY9Q6A4</accession>
<dbReference type="InterPro" id="IPR004841">
    <property type="entry name" value="AA-permease/SLC12A_dom"/>
</dbReference>
<feature type="transmembrane region" description="Helical" evidence="5">
    <location>
        <begin position="43"/>
        <end position="64"/>
    </location>
</feature>
<dbReference type="Proteomes" id="UP001235030">
    <property type="component" value="Chromosome"/>
</dbReference>
<dbReference type="PANTHER" id="PTHR42770:SF7">
    <property type="entry name" value="MEMBRANE PROTEIN"/>
    <property type="match status" value="1"/>
</dbReference>
<dbReference type="Gene3D" id="1.20.1740.10">
    <property type="entry name" value="Amino acid/polyamine transporter I"/>
    <property type="match status" value="1"/>
</dbReference>
<feature type="transmembrane region" description="Helical" evidence="5">
    <location>
        <begin position="163"/>
        <end position="185"/>
    </location>
</feature>
<keyword evidence="3 5" id="KW-1133">Transmembrane helix</keyword>
<sequence>MSKNDKFDKVLNKSDAFVLVFEAMIVWGWVVLSGEWIQTSGTLGAILAFIVGGIMVLFVGQAYAELTSAMPKCGGEQVFSYRALGRNTSFICTWAIILGYISVIAFETVVLPTVLQYLFPNYVKGYMYTITGFDVYGTWVMVGIINSIIITIINYFGVKTAAFLQGLCTVLITLIGLALIGGSFVNGST</sequence>
<evidence type="ECO:0000256" key="1">
    <source>
        <dbReference type="ARBA" id="ARBA00004141"/>
    </source>
</evidence>
<dbReference type="PANTHER" id="PTHR42770">
    <property type="entry name" value="AMINO ACID TRANSPORTER-RELATED"/>
    <property type="match status" value="1"/>
</dbReference>
<keyword evidence="8" id="KW-1185">Reference proteome</keyword>
<evidence type="ECO:0000256" key="4">
    <source>
        <dbReference type="ARBA" id="ARBA00023136"/>
    </source>
</evidence>
<evidence type="ECO:0000313" key="8">
    <source>
        <dbReference type="Proteomes" id="UP001235030"/>
    </source>
</evidence>
<proteinExistence type="predicted"/>
<feature type="domain" description="Amino acid permease/ SLC12A" evidence="6">
    <location>
        <begin position="28"/>
        <end position="181"/>
    </location>
</feature>
<dbReference type="Pfam" id="PF00324">
    <property type="entry name" value="AA_permease"/>
    <property type="match status" value="1"/>
</dbReference>
<dbReference type="RefSeq" id="WP_331476760.1">
    <property type="nucleotide sequence ID" value="NZ_CP101637.1"/>
</dbReference>
<evidence type="ECO:0000313" key="7">
    <source>
        <dbReference type="EMBL" id="WMT82092.1"/>
    </source>
</evidence>
<evidence type="ECO:0000259" key="6">
    <source>
        <dbReference type="Pfam" id="PF00324"/>
    </source>
</evidence>
<evidence type="ECO:0000256" key="2">
    <source>
        <dbReference type="ARBA" id="ARBA00022692"/>
    </source>
</evidence>
<feature type="transmembrane region" description="Helical" evidence="5">
    <location>
        <begin position="16"/>
        <end position="37"/>
    </location>
</feature>
<feature type="transmembrane region" description="Helical" evidence="5">
    <location>
        <begin position="135"/>
        <end position="156"/>
    </location>
</feature>
<comment type="subcellular location">
    <subcellularLocation>
        <location evidence="1">Membrane</location>
        <topology evidence="1">Multi-pass membrane protein</topology>
    </subcellularLocation>
</comment>